<evidence type="ECO:0008006" key="3">
    <source>
        <dbReference type="Google" id="ProtNLM"/>
    </source>
</evidence>
<name>A0ABY6F675_9GAMM</name>
<organism evidence="1 2">
    <name type="scientific">Moraxella nasicaprae</name>
    <dbReference type="NCBI Taxonomy" id="2904122"/>
    <lineage>
        <taxon>Bacteria</taxon>
        <taxon>Pseudomonadati</taxon>
        <taxon>Pseudomonadota</taxon>
        <taxon>Gammaproteobacteria</taxon>
        <taxon>Moraxellales</taxon>
        <taxon>Moraxellaceae</taxon>
        <taxon>Moraxella</taxon>
    </lineage>
</organism>
<sequence>MSKAKSVYEYLLTGASITQRDSVAMFNLYALSQTLGRLRLKKGIPIKSTDEVSTNGTKYTRYWLDRAYIEKVKSGEIKRYA</sequence>
<keyword evidence="2" id="KW-1185">Reference proteome</keyword>
<accession>A0ABY6F675</accession>
<proteinExistence type="predicted"/>
<dbReference type="RefSeq" id="WP_263077055.1">
    <property type="nucleotide sequence ID" value="NZ_CP089977.1"/>
</dbReference>
<gene>
    <name evidence="1" type="ORF">LU297_03605</name>
</gene>
<dbReference type="EMBL" id="CP089977">
    <property type="protein sequence ID" value="UXZ05543.1"/>
    <property type="molecule type" value="Genomic_DNA"/>
</dbReference>
<reference evidence="1" key="1">
    <citation type="submission" date="2021-12" db="EMBL/GenBank/DDBJ databases">
        <title>taxonomy of Moraxella sp. ZY201224.</title>
        <authorList>
            <person name="Li F."/>
        </authorList>
    </citation>
    <scope>NUCLEOTIDE SEQUENCE</scope>
    <source>
        <strain evidence="1">ZY201224</strain>
    </source>
</reference>
<evidence type="ECO:0000313" key="2">
    <source>
        <dbReference type="Proteomes" id="UP001063782"/>
    </source>
</evidence>
<dbReference type="Proteomes" id="UP001063782">
    <property type="component" value="Chromosome"/>
</dbReference>
<evidence type="ECO:0000313" key="1">
    <source>
        <dbReference type="EMBL" id="UXZ05543.1"/>
    </source>
</evidence>
<protein>
    <recommendedName>
        <fullName evidence="3">DNA-binding protein</fullName>
    </recommendedName>
</protein>